<evidence type="ECO:0000313" key="3">
    <source>
        <dbReference type="EMBL" id="CUO83937.1"/>
    </source>
</evidence>
<feature type="region of interest" description="Disordered" evidence="1">
    <location>
        <begin position="129"/>
        <end position="167"/>
    </location>
</feature>
<sequence>MNGTALTDEQRKRIASGESVLVENMWSEKKRRHYDARLQFNACKGGFDYDFKGIAHRQEQTAAQEQNRQQERGLVIPARLKGKDLTEEQQASLAQGKATYIKDMTDNEGEPVQCFRPCQPGAGEVRFLQMEPGQEQETGTVAAGGRPSGRNEASKRRQPEPPGTESR</sequence>
<dbReference type="STRING" id="338188.ERS852397_02916"/>
<evidence type="ECO:0000256" key="1">
    <source>
        <dbReference type="SAM" id="MobiDB-lite"/>
    </source>
</evidence>
<gene>
    <name evidence="3" type="ORF">ERS852397_02916</name>
</gene>
<dbReference type="Pfam" id="PF13101">
    <property type="entry name" value="DUF3945"/>
    <property type="match status" value="2"/>
</dbReference>
<feature type="domain" description="DUF3945" evidence="2">
    <location>
        <begin position="77"/>
        <end position="112"/>
    </location>
</feature>
<dbReference type="RefSeq" id="WP_237924857.1">
    <property type="nucleotide sequence ID" value="NZ_JAKNGP010000068.1"/>
</dbReference>
<evidence type="ECO:0000259" key="2">
    <source>
        <dbReference type="Pfam" id="PF13101"/>
    </source>
</evidence>
<feature type="domain" description="DUF3945" evidence="2">
    <location>
        <begin position="2"/>
        <end position="51"/>
    </location>
</feature>
<proteinExistence type="predicted"/>
<protein>
    <submittedName>
        <fullName evidence="3">Copper amine oxidase domain-containing protein</fullName>
    </submittedName>
</protein>
<reference evidence="3 4" key="1">
    <citation type="submission" date="2015-09" db="EMBL/GenBank/DDBJ databases">
        <authorList>
            <consortium name="Pathogen Informatics"/>
        </authorList>
    </citation>
    <scope>NUCLEOTIDE SEQUENCE [LARGE SCALE GENOMIC DNA]</scope>
    <source>
        <strain evidence="3 4">2789STDY5608840</strain>
    </source>
</reference>
<name>A0A174IE56_9BACE</name>
<dbReference type="EMBL" id="CYZH01000018">
    <property type="protein sequence ID" value="CUO83937.1"/>
    <property type="molecule type" value="Genomic_DNA"/>
</dbReference>
<dbReference type="AlphaFoldDB" id="A0A174IE56"/>
<accession>A0A174IE56</accession>
<dbReference type="InterPro" id="IPR025222">
    <property type="entry name" value="DUF3945"/>
</dbReference>
<organism evidence="3 4">
    <name type="scientific">Bacteroides finegoldii</name>
    <dbReference type="NCBI Taxonomy" id="338188"/>
    <lineage>
        <taxon>Bacteria</taxon>
        <taxon>Pseudomonadati</taxon>
        <taxon>Bacteroidota</taxon>
        <taxon>Bacteroidia</taxon>
        <taxon>Bacteroidales</taxon>
        <taxon>Bacteroidaceae</taxon>
        <taxon>Bacteroides</taxon>
    </lineage>
</organism>
<dbReference type="Proteomes" id="UP000095517">
    <property type="component" value="Unassembled WGS sequence"/>
</dbReference>
<evidence type="ECO:0000313" key="4">
    <source>
        <dbReference type="Proteomes" id="UP000095517"/>
    </source>
</evidence>